<feature type="transmembrane region" description="Helical" evidence="6">
    <location>
        <begin position="461"/>
        <end position="484"/>
    </location>
</feature>
<dbReference type="PANTHER" id="PTHR45649:SF2">
    <property type="entry name" value="ACID PERMEASE, PUTATIVE-RELATED"/>
    <property type="match status" value="1"/>
</dbReference>
<dbReference type="EMBL" id="MU003771">
    <property type="protein sequence ID" value="KAF2724459.1"/>
    <property type="molecule type" value="Genomic_DNA"/>
</dbReference>
<keyword evidence="3 6" id="KW-0812">Transmembrane</keyword>
<evidence type="ECO:0000256" key="2">
    <source>
        <dbReference type="ARBA" id="ARBA00022448"/>
    </source>
</evidence>
<keyword evidence="4 6" id="KW-1133">Transmembrane helix</keyword>
<evidence type="ECO:0000256" key="6">
    <source>
        <dbReference type="SAM" id="Phobius"/>
    </source>
</evidence>
<feature type="transmembrane region" description="Helical" evidence="6">
    <location>
        <begin position="177"/>
        <end position="196"/>
    </location>
</feature>
<feature type="transmembrane region" description="Helical" evidence="6">
    <location>
        <begin position="287"/>
        <end position="310"/>
    </location>
</feature>
<feature type="transmembrane region" description="Helical" evidence="6">
    <location>
        <begin position="50"/>
        <end position="67"/>
    </location>
</feature>
<dbReference type="OrthoDB" id="3257095at2759"/>
<evidence type="ECO:0000313" key="7">
    <source>
        <dbReference type="EMBL" id="KAF2724459.1"/>
    </source>
</evidence>
<dbReference type="Pfam" id="PF13520">
    <property type="entry name" value="AA_permease_2"/>
    <property type="match status" value="1"/>
</dbReference>
<dbReference type="Proteomes" id="UP000799441">
    <property type="component" value="Unassembled WGS sequence"/>
</dbReference>
<organism evidence="7 8">
    <name type="scientific">Polychaeton citri CBS 116435</name>
    <dbReference type="NCBI Taxonomy" id="1314669"/>
    <lineage>
        <taxon>Eukaryota</taxon>
        <taxon>Fungi</taxon>
        <taxon>Dikarya</taxon>
        <taxon>Ascomycota</taxon>
        <taxon>Pezizomycotina</taxon>
        <taxon>Dothideomycetes</taxon>
        <taxon>Dothideomycetidae</taxon>
        <taxon>Capnodiales</taxon>
        <taxon>Capnodiaceae</taxon>
        <taxon>Polychaeton</taxon>
    </lineage>
</organism>
<dbReference type="InterPro" id="IPR002293">
    <property type="entry name" value="AA/rel_permease1"/>
</dbReference>
<keyword evidence="8" id="KW-1185">Reference proteome</keyword>
<reference evidence="7" key="1">
    <citation type="journal article" date="2020" name="Stud. Mycol.">
        <title>101 Dothideomycetes genomes: a test case for predicting lifestyles and emergence of pathogens.</title>
        <authorList>
            <person name="Haridas S."/>
            <person name="Albert R."/>
            <person name="Binder M."/>
            <person name="Bloem J."/>
            <person name="Labutti K."/>
            <person name="Salamov A."/>
            <person name="Andreopoulos B."/>
            <person name="Baker S."/>
            <person name="Barry K."/>
            <person name="Bills G."/>
            <person name="Bluhm B."/>
            <person name="Cannon C."/>
            <person name="Castanera R."/>
            <person name="Culley D."/>
            <person name="Daum C."/>
            <person name="Ezra D."/>
            <person name="Gonzalez J."/>
            <person name="Henrissat B."/>
            <person name="Kuo A."/>
            <person name="Liang C."/>
            <person name="Lipzen A."/>
            <person name="Lutzoni F."/>
            <person name="Magnuson J."/>
            <person name="Mondo S."/>
            <person name="Nolan M."/>
            <person name="Ohm R."/>
            <person name="Pangilinan J."/>
            <person name="Park H.-J."/>
            <person name="Ramirez L."/>
            <person name="Alfaro M."/>
            <person name="Sun H."/>
            <person name="Tritt A."/>
            <person name="Yoshinaga Y."/>
            <person name="Zwiers L.-H."/>
            <person name="Turgeon B."/>
            <person name="Goodwin S."/>
            <person name="Spatafora J."/>
            <person name="Crous P."/>
            <person name="Grigoriev I."/>
        </authorList>
    </citation>
    <scope>NUCLEOTIDE SEQUENCE</scope>
    <source>
        <strain evidence="7">CBS 116435</strain>
    </source>
</reference>
<sequence>MDEAKAYDLHISATSAIEFRADSVVDEKHGTARDVLDMDRMGKKQLFKRNFRFFSIFSFAMVLLSTWEAVLGTAAFGLGNGGTAGLIYVYIGAYIGMLFCVVSMAEMASMAPTAGGQYHWISEFAPPSAQKFLSYSVGWLCVLGWQVGTAAGSFLAATELQGILILNYPDTYEFERWHGTLITILIVLLLAVFNTVGLRYLPWLETFALVLHLGGFLAYVIPCWVMGPRASDREVWTVFTNEGDWGSIGLACLVGIISPLTATIGADSSAHLSEELRNAAKSLPRAMILTMLFNGALGFIMVITFCYTVGDVESVLETPTGYPFIQLYYNATGSIAGTTAMVSIMIVLSIFNATANMATASRQLFAFARDNGFPFKAFFAVVPQHGIVKEVPLNAIIFTIICTCLLSLINIGSTIAYNQILSLGLAALLCSYLVSTGCMALRRLRGQQMLRAYFTLGKLGLPINLIAVGFLILAFIFSFFPPMASPEPASMNWAILVFGFVVMWSLI</sequence>
<feature type="transmembrane region" description="Helical" evidence="6">
    <location>
        <begin position="87"/>
        <end position="111"/>
    </location>
</feature>
<keyword evidence="5 6" id="KW-0472">Membrane</keyword>
<dbReference type="PANTHER" id="PTHR45649">
    <property type="entry name" value="AMINO-ACID PERMEASE BAT1"/>
    <property type="match status" value="1"/>
</dbReference>
<proteinExistence type="predicted"/>
<evidence type="ECO:0000256" key="1">
    <source>
        <dbReference type="ARBA" id="ARBA00004141"/>
    </source>
</evidence>
<comment type="caution">
    <text evidence="7">The sequence shown here is derived from an EMBL/GenBank/DDBJ whole genome shotgun (WGS) entry which is preliminary data.</text>
</comment>
<keyword evidence="2" id="KW-0813">Transport</keyword>
<name>A0A9P4QGI4_9PEZI</name>
<feature type="transmembrane region" description="Helical" evidence="6">
    <location>
        <begin position="330"/>
        <end position="353"/>
    </location>
</feature>
<dbReference type="GO" id="GO:0022857">
    <property type="term" value="F:transmembrane transporter activity"/>
    <property type="evidence" value="ECO:0007669"/>
    <property type="project" value="InterPro"/>
</dbReference>
<feature type="transmembrane region" description="Helical" evidence="6">
    <location>
        <begin position="247"/>
        <end position="266"/>
    </location>
</feature>
<protein>
    <submittedName>
        <fullName evidence="7">GABA-specific permease</fullName>
    </submittedName>
</protein>
<dbReference type="Gene3D" id="1.20.1740.10">
    <property type="entry name" value="Amino acid/polyamine transporter I"/>
    <property type="match status" value="1"/>
</dbReference>
<feature type="transmembrane region" description="Helical" evidence="6">
    <location>
        <begin position="423"/>
        <end position="441"/>
    </location>
</feature>
<feature type="transmembrane region" description="Helical" evidence="6">
    <location>
        <begin position="132"/>
        <end position="157"/>
    </location>
</feature>
<dbReference type="PIRSF" id="PIRSF006060">
    <property type="entry name" value="AA_transporter"/>
    <property type="match status" value="1"/>
</dbReference>
<feature type="transmembrane region" description="Helical" evidence="6">
    <location>
        <begin position="490"/>
        <end position="506"/>
    </location>
</feature>
<comment type="subcellular location">
    <subcellularLocation>
        <location evidence="1">Membrane</location>
        <topology evidence="1">Multi-pass membrane protein</topology>
    </subcellularLocation>
</comment>
<feature type="transmembrane region" description="Helical" evidence="6">
    <location>
        <begin position="395"/>
        <end position="417"/>
    </location>
</feature>
<gene>
    <name evidence="7" type="ORF">K431DRAFT_291559</name>
</gene>
<evidence type="ECO:0000256" key="5">
    <source>
        <dbReference type="ARBA" id="ARBA00023136"/>
    </source>
</evidence>
<evidence type="ECO:0000256" key="3">
    <source>
        <dbReference type="ARBA" id="ARBA00022692"/>
    </source>
</evidence>
<dbReference type="AlphaFoldDB" id="A0A9P4QGI4"/>
<evidence type="ECO:0000313" key="8">
    <source>
        <dbReference type="Proteomes" id="UP000799441"/>
    </source>
</evidence>
<evidence type="ECO:0000256" key="4">
    <source>
        <dbReference type="ARBA" id="ARBA00022989"/>
    </source>
</evidence>
<dbReference type="GO" id="GO:0016020">
    <property type="term" value="C:membrane"/>
    <property type="evidence" value="ECO:0007669"/>
    <property type="project" value="UniProtKB-SubCell"/>
</dbReference>
<feature type="transmembrane region" description="Helical" evidence="6">
    <location>
        <begin position="208"/>
        <end position="227"/>
    </location>
</feature>
<accession>A0A9P4QGI4</accession>